<proteinExistence type="predicted"/>
<dbReference type="KEGG" id="dbk:DGMP_17120"/>
<dbReference type="InterPro" id="IPR012505">
    <property type="entry name" value="YbbR"/>
</dbReference>
<keyword evidence="4" id="KW-1185">Reference proteome</keyword>
<organism evidence="3 4">
    <name type="scientific">Desulfomarina profundi</name>
    <dbReference type="NCBI Taxonomy" id="2772557"/>
    <lineage>
        <taxon>Bacteria</taxon>
        <taxon>Pseudomonadati</taxon>
        <taxon>Thermodesulfobacteriota</taxon>
        <taxon>Desulfobulbia</taxon>
        <taxon>Desulfobulbales</taxon>
        <taxon>Desulfobulbaceae</taxon>
        <taxon>Desulfomarina</taxon>
    </lineage>
</organism>
<protein>
    <recommendedName>
        <fullName evidence="5">YbbR-like protein</fullName>
    </recommendedName>
</protein>
<dbReference type="PANTHER" id="PTHR37804:SF1">
    <property type="entry name" value="CDAA REGULATORY PROTEIN CDAR"/>
    <property type="match status" value="1"/>
</dbReference>
<dbReference type="PANTHER" id="PTHR37804">
    <property type="entry name" value="CDAA REGULATORY PROTEIN CDAR"/>
    <property type="match status" value="1"/>
</dbReference>
<evidence type="ECO:0008006" key="5">
    <source>
        <dbReference type="Google" id="ProtNLM"/>
    </source>
</evidence>
<dbReference type="Proteomes" id="UP000826725">
    <property type="component" value="Chromosome"/>
</dbReference>
<reference evidence="3" key="1">
    <citation type="submission" date="2020-09" db="EMBL/GenBank/DDBJ databases">
        <title>Desulfogranum mesoprofundum gen. nov., sp. nov., a novel mesophilic, sulfate-reducing chemolithoautotroph isolated from a deep-sea hydrothermal vent chimney in the Suiyo Seamount.</title>
        <authorList>
            <person name="Hashimoto Y."/>
            <person name="Nakagawa S."/>
        </authorList>
    </citation>
    <scope>NUCLEOTIDE SEQUENCE</scope>
    <source>
        <strain evidence="3">KT2</strain>
    </source>
</reference>
<gene>
    <name evidence="3" type="ORF">DGMP_17120</name>
</gene>
<feature type="transmembrane region" description="Helical" evidence="2">
    <location>
        <begin position="20"/>
        <end position="38"/>
    </location>
</feature>
<dbReference type="AlphaFoldDB" id="A0A8D5FMM2"/>
<dbReference type="EMBL" id="AP024086">
    <property type="protein sequence ID" value="BCL61019.1"/>
    <property type="molecule type" value="Genomic_DNA"/>
</dbReference>
<keyword evidence="2" id="KW-1133">Transmembrane helix</keyword>
<feature type="compositionally biased region" description="Basic residues" evidence="1">
    <location>
        <begin position="362"/>
        <end position="373"/>
    </location>
</feature>
<dbReference type="RefSeq" id="WP_228857088.1">
    <property type="nucleotide sequence ID" value="NZ_AP024086.1"/>
</dbReference>
<accession>A0A8D5FMM2</accession>
<name>A0A8D5FMM2_9BACT</name>
<evidence type="ECO:0000313" key="3">
    <source>
        <dbReference type="EMBL" id="BCL61019.1"/>
    </source>
</evidence>
<dbReference type="InterPro" id="IPR053154">
    <property type="entry name" value="c-di-AMP_regulator"/>
</dbReference>
<feature type="region of interest" description="Disordered" evidence="1">
    <location>
        <begin position="339"/>
        <end position="373"/>
    </location>
</feature>
<evidence type="ECO:0000256" key="1">
    <source>
        <dbReference type="SAM" id="MobiDB-lite"/>
    </source>
</evidence>
<evidence type="ECO:0000256" key="2">
    <source>
        <dbReference type="SAM" id="Phobius"/>
    </source>
</evidence>
<dbReference type="Pfam" id="PF07949">
    <property type="entry name" value="YbbR"/>
    <property type="match status" value="2"/>
</dbReference>
<sequence>MASDNLSGKNTLAKLVSKDWILKFASLCLAVILWYYVGGENRVDKNVMIPIEIINLPRDLVISNQFKKEIEVTVSGPRALILDMSNKAITRQIDLSAATPGTMVIENSNQHIPVPRGITVQRVQPSSIILSLDKLIQKRFPVTAKTVGRPAAGYILKGLHTEPDVISITGPQTVLSRIDELYTNAINLDGLKHSTQMQVPLELDPSIVDLIGETSVTADIKIDLETVTKTMADMKVHVLANGRAKKVVPEVVKVTANIPRLLLKKKVNLKKLFMVTAIQQQGVESLKVEVIPRPDVEYPVEIVSIIPSTVHFVKEGGAGQETVDSIVPLGRLENGVLPETGLPGLEEKNGNEEDGSPLLIRSIKKKKKPHKNR</sequence>
<dbReference type="CDD" id="cd20206">
    <property type="entry name" value="YbbR"/>
    <property type="match status" value="1"/>
</dbReference>
<evidence type="ECO:0000313" key="4">
    <source>
        <dbReference type="Proteomes" id="UP000826725"/>
    </source>
</evidence>
<keyword evidence="2" id="KW-0472">Membrane</keyword>
<keyword evidence="2" id="KW-0812">Transmembrane</keyword>